<evidence type="ECO:0000313" key="2">
    <source>
        <dbReference type="Proteomes" id="UP000821845"/>
    </source>
</evidence>
<name>A0ACB7S1L3_HYAAI</name>
<proteinExistence type="predicted"/>
<gene>
    <name evidence="1" type="ORF">HPB50_006155</name>
</gene>
<sequence>MAEALQCCEIVDQVSPFLPACYQGGDEGWLAVYRLMIQLVTALLHMLRHFFLDSALGFMALHVDRLYACLMQVRSNPTQIEEALVTSWLICKVVPLRTTYPCDQMNPLMMLMRSICCVASSTVAYLCRPTLLQHMLEELMLFVSFTQYKKQSALKPQSEEQGSQPKRQLSTDDVADPSPKLTEARKKLLELLFICLCCCKQYSPSVPEALSDQALDIEEWQPIAHLSFVSPSVEQEEQLTFGTLMSAAQLCLKSLTKVDRQPSHAGSLRQQRHMEFAILEMSLSIALGQALLYRLHPTVSLHDKQLLSRTYSGEMAAIKAEVQRHLRRGGQGSPITSRTKTPPLDPVSEWALVQTIIDVVDQVFK</sequence>
<accession>A0ACB7S1L3</accession>
<reference evidence="1" key="1">
    <citation type="submission" date="2020-05" db="EMBL/GenBank/DDBJ databases">
        <title>Large-scale comparative analyses of tick genomes elucidate their genetic diversity and vector capacities.</title>
        <authorList>
            <person name="Jia N."/>
            <person name="Wang J."/>
            <person name="Shi W."/>
            <person name="Du L."/>
            <person name="Sun Y."/>
            <person name="Zhan W."/>
            <person name="Jiang J."/>
            <person name="Wang Q."/>
            <person name="Zhang B."/>
            <person name="Ji P."/>
            <person name="Sakyi L.B."/>
            <person name="Cui X."/>
            <person name="Yuan T."/>
            <person name="Jiang B."/>
            <person name="Yang W."/>
            <person name="Lam T.T.-Y."/>
            <person name="Chang Q."/>
            <person name="Ding S."/>
            <person name="Wang X."/>
            <person name="Zhu J."/>
            <person name="Ruan X."/>
            <person name="Zhao L."/>
            <person name="Wei J."/>
            <person name="Que T."/>
            <person name="Du C."/>
            <person name="Cheng J."/>
            <person name="Dai P."/>
            <person name="Han X."/>
            <person name="Huang E."/>
            <person name="Gao Y."/>
            <person name="Liu J."/>
            <person name="Shao H."/>
            <person name="Ye R."/>
            <person name="Li L."/>
            <person name="Wei W."/>
            <person name="Wang X."/>
            <person name="Wang C."/>
            <person name="Yang T."/>
            <person name="Huo Q."/>
            <person name="Li W."/>
            <person name="Guo W."/>
            <person name="Chen H."/>
            <person name="Zhou L."/>
            <person name="Ni X."/>
            <person name="Tian J."/>
            <person name="Zhou Y."/>
            <person name="Sheng Y."/>
            <person name="Liu T."/>
            <person name="Pan Y."/>
            <person name="Xia L."/>
            <person name="Li J."/>
            <person name="Zhao F."/>
            <person name="Cao W."/>
        </authorList>
    </citation>
    <scope>NUCLEOTIDE SEQUENCE</scope>
    <source>
        <strain evidence="1">Hyas-2018</strain>
    </source>
</reference>
<comment type="caution">
    <text evidence="1">The sequence shown here is derived from an EMBL/GenBank/DDBJ whole genome shotgun (WGS) entry which is preliminary data.</text>
</comment>
<dbReference type="Proteomes" id="UP000821845">
    <property type="component" value="Chromosome 6"/>
</dbReference>
<keyword evidence="2" id="KW-1185">Reference proteome</keyword>
<dbReference type="EMBL" id="CM023486">
    <property type="protein sequence ID" value="KAH6927604.1"/>
    <property type="molecule type" value="Genomic_DNA"/>
</dbReference>
<evidence type="ECO:0000313" key="1">
    <source>
        <dbReference type="EMBL" id="KAH6927604.1"/>
    </source>
</evidence>
<protein>
    <submittedName>
        <fullName evidence="1">Uncharacterized protein</fullName>
    </submittedName>
</protein>
<organism evidence="1 2">
    <name type="scientific">Hyalomma asiaticum</name>
    <name type="common">Tick</name>
    <dbReference type="NCBI Taxonomy" id="266040"/>
    <lineage>
        <taxon>Eukaryota</taxon>
        <taxon>Metazoa</taxon>
        <taxon>Ecdysozoa</taxon>
        <taxon>Arthropoda</taxon>
        <taxon>Chelicerata</taxon>
        <taxon>Arachnida</taxon>
        <taxon>Acari</taxon>
        <taxon>Parasitiformes</taxon>
        <taxon>Ixodida</taxon>
        <taxon>Ixodoidea</taxon>
        <taxon>Ixodidae</taxon>
        <taxon>Hyalomminae</taxon>
        <taxon>Hyalomma</taxon>
    </lineage>
</organism>